<dbReference type="PROSITE" id="PS50026">
    <property type="entry name" value="EGF_3"/>
    <property type="match status" value="2"/>
</dbReference>
<dbReference type="GO" id="GO:0005576">
    <property type="term" value="C:extracellular region"/>
    <property type="evidence" value="ECO:0007669"/>
    <property type="project" value="UniProtKB-SubCell"/>
</dbReference>
<keyword evidence="4" id="KW-0732">Signal</keyword>
<dbReference type="FunFam" id="2.10.25.10:FF:000005">
    <property type="entry name" value="Fibrillin 2"/>
    <property type="match status" value="1"/>
</dbReference>
<keyword evidence="5" id="KW-0677">Repeat</keyword>
<dbReference type="Gene3D" id="2.10.50.10">
    <property type="entry name" value="Tumor Necrosis Factor Receptor, subunit A, domain 2"/>
    <property type="match status" value="1"/>
</dbReference>
<evidence type="ECO:0000256" key="5">
    <source>
        <dbReference type="ARBA" id="ARBA00022737"/>
    </source>
</evidence>
<dbReference type="AlphaFoldDB" id="A0A0B7A705"/>
<feature type="non-terminal residue" evidence="10">
    <location>
        <position position="1"/>
    </location>
</feature>
<accession>A0A0B7A705</accession>
<evidence type="ECO:0000256" key="4">
    <source>
        <dbReference type="ARBA" id="ARBA00022729"/>
    </source>
</evidence>
<dbReference type="InterPro" id="IPR026823">
    <property type="entry name" value="cEGF"/>
</dbReference>
<dbReference type="SMART" id="SM00179">
    <property type="entry name" value="EGF_CA"/>
    <property type="match status" value="4"/>
</dbReference>
<feature type="non-terminal residue" evidence="10">
    <location>
        <position position="232"/>
    </location>
</feature>
<proteinExistence type="predicted"/>
<evidence type="ECO:0000256" key="3">
    <source>
        <dbReference type="ARBA" id="ARBA00022536"/>
    </source>
</evidence>
<evidence type="ECO:0000256" key="6">
    <source>
        <dbReference type="ARBA" id="ARBA00023157"/>
    </source>
</evidence>
<dbReference type="PANTHER" id="PTHR47333">
    <property type="entry name" value="VON WILLEBRAND FACTOR C AND EGF DOMAIN-CONTAINING PROTEIN"/>
    <property type="match status" value="1"/>
</dbReference>
<keyword evidence="3 8" id="KW-0245">EGF-like domain</keyword>
<dbReference type="InterPro" id="IPR000742">
    <property type="entry name" value="EGF"/>
</dbReference>
<dbReference type="Pfam" id="PF07645">
    <property type="entry name" value="EGF_CA"/>
    <property type="match status" value="1"/>
</dbReference>
<dbReference type="Gene3D" id="2.10.25.10">
    <property type="entry name" value="Laminin"/>
    <property type="match status" value="4"/>
</dbReference>
<dbReference type="EMBL" id="HACG01028915">
    <property type="protein sequence ID" value="CEK75780.1"/>
    <property type="molecule type" value="Transcribed_RNA"/>
</dbReference>
<evidence type="ECO:0000313" key="10">
    <source>
        <dbReference type="EMBL" id="CEK75780.1"/>
    </source>
</evidence>
<evidence type="ECO:0000256" key="1">
    <source>
        <dbReference type="ARBA" id="ARBA00004613"/>
    </source>
</evidence>
<dbReference type="GO" id="GO:0005509">
    <property type="term" value="F:calcium ion binding"/>
    <property type="evidence" value="ECO:0007669"/>
    <property type="project" value="InterPro"/>
</dbReference>
<dbReference type="PROSITE" id="PS00010">
    <property type="entry name" value="ASX_HYDROXYL"/>
    <property type="match status" value="2"/>
</dbReference>
<comment type="caution">
    <text evidence="8">Lacks conserved residue(s) required for the propagation of feature annotation.</text>
</comment>
<dbReference type="Pfam" id="PF12662">
    <property type="entry name" value="cEGF"/>
    <property type="match status" value="1"/>
</dbReference>
<dbReference type="InterPro" id="IPR049883">
    <property type="entry name" value="NOTCH1_EGF-like"/>
</dbReference>
<organism evidence="10">
    <name type="scientific">Arion vulgaris</name>
    <dbReference type="NCBI Taxonomy" id="1028688"/>
    <lineage>
        <taxon>Eukaryota</taxon>
        <taxon>Metazoa</taxon>
        <taxon>Spiralia</taxon>
        <taxon>Lophotrochozoa</taxon>
        <taxon>Mollusca</taxon>
        <taxon>Gastropoda</taxon>
        <taxon>Heterobranchia</taxon>
        <taxon>Euthyneura</taxon>
        <taxon>Panpulmonata</taxon>
        <taxon>Eupulmonata</taxon>
        <taxon>Stylommatophora</taxon>
        <taxon>Helicina</taxon>
        <taxon>Arionoidea</taxon>
        <taxon>Arionidae</taxon>
        <taxon>Arion</taxon>
    </lineage>
</organism>
<keyword evidence="2" id="KW-0964">Secreted</keyword>
<dbReference type="Pfam" id="PF07699">
    <property type="entry name" value="Ephrin_rec_like"/>
    <property type="match status" value="1"/>
</dbReference>
<dbReference type="SMART" id="SM01411">
    <property type="entry name" value="Ephrin_rec_like"/>
    <property type="match status" value="1"/>
</dbReference>
<feature type="domain" description="EGF-like" evidence="9">
    <location>
        <begin position="16"/>
        <end position="53"/>
    </location>
</feature>
<dbReference type="SUPFAM" id="SSF57184">
    <property type="entry name" value="Growth factor receptor domain"/>
    <property type="match status" value="2"/>
</dbReference>
<gene>
    <name evidence="10" type="primary">ORF97007</name>
</gene>
<name>A0A0B7A705_9EUPU</name>
<evidence type="ECO:0000259" key="9">
    <source>
        <dbReference type="PROSITE" id="PS50026"/>
    </source>
</evidence>
<evidence type="ECO:0000256" key="2">
    <source>
        <dbReference type="ARBA" id="ARBA00022525"/>
    </source>
</evidence>
<dbReference type="InterPro" id="IPR011641">
    <property type="entry name" value="Tyr-kin_ephrin_A/B_rcpt-like"/>
</dbReference>
<dbReference type="FunFam" id="2.10.25.10:FF:000038">
    <property type="entry name" value="Fibrillin 2"/>
    <property type="match status" value="1"/>
</dbReference>
<comment type="subcellular location">
    <subcellularLocation>
        <location evidence="1">Secreted</location>
    </subcellularLocation>
</comment>
<evidence type="ECO:0000256" key="7">
    <source>
        <dbReference type="ARBA" id="ARBA00023180"/>
    </source>
</evidence>
<dbReference type="PROSITE" id="PS01187">
    <property type="entry name" value="EGF_CA"/>
    <property type="match status" value="1"/>
</dbReference>
<reference evidence="10" key="1">
    <citation type="submission" date="2014-12" db="EMBL/GenBank/DDBJ databases">
        <title>Insight into the proteome of Arion vulgaris.</title>
        <authorList>
            <person name="Aradska J."/>
            <person name="Bulat T."/>
            <person name="Smidak R."/>
            <person name="Sarate P."/>
            <person name="Gangsoo J."/>
            <person name="Sialana F."/>
            <person name="Bilban M."/>
            <person name="Lubec G."/>
        </authorList>
    </citation>
    <scope>NUCLEOTIDE SEQUENCE</scope>
    <source>
        <tissue evidence="10">Skin</tissue>
    </source>
</reference>
<dbReference type="InterPro" id="IPR001881">
    <property type="entry name" value="EGF-like_Ca-bd_dom"/>
</dbReference>
<protein>
    <recommendedName>
        <fullName evidence="9">EGF-like domain-containing protein</fullName>
    </recommendedName>
</protein>
<keyword evidence="7" id="KW-0325">Glycoprotein</keyword>
<dbReference type="InterPro" id="IPR052080">
    <property type="entry name" value="vWF_C/EGF_Fibrillin"/>
</dbReference>
<evidence type="ECO:0000256" key="8">
    <source>
        <dbReference type="PROSITE-ProRule" id="PRU00076"/>
    </source>
</evidence>
<sequence length="232" mass="25358">CDKGYQISNNLTHCVDVDECSLDVSPCEYLCINTEGSYTCQCDGPGFKLSRDRSSCIDINECMEGDTPCPDICLNTIGSYLCDCDRPGYHISNNTSICEDDDECSANPNPCFYKCINTPGSFKCACPIGYDDPPEKNQSICIKCGYGTYRSEDDSGCRRCPPKTNTTETGSTSISNCLCIPGYRQDPMGSGLCIDVDECQMEQLKCQHSCVNSEGTAHCTCHPGFVLNTDKI</sequence>
<dbReference type="InterPro" id="IPR009030">
    <property type="entry name" value="Growth_fac_rcpt_cys_sf"/>
</dbReference>
<dbReference type="SMART" id="SM00181">
    <property type="entry name" value="EGF"/>
    <property type="match status" value="4"/>
</dbReference>
<keyword evidence="6" id="KW-1015">Disulfide bond</keyword>
<dbReference type="PANTHER" id="PTHR47333:SF4">
    <property type="entry name" value="EGF-LIKE DOMAIN-CONTAINING PROTEIN"/>
    <property type="match status" value="1"/>
</dbReference>
<dbReference type="InterPro" id="IPR000152">
    <property type="entry name" value="EGF-type_Asp/Asn_hydroxyl_site"/>
</dbReference>
<feature type="domain" description="EGF-like" evidence="9">
    <location>
        <begin position="100"/>
        <end position="142"/>
    </location>
</feature>
<dbReference type="InterPro" id="IPR018097">
    <property type="entry name" value="EGF_Ca-bd_CS"/>
</dbReference>